<organism evidence="2">
    <name type="scientific">uncultured virus</name>
    <dbReference type="NCBI Taxonomy" id="340016"/>
    <lineage>
        <taxon>Viruses</taxon>
        <taxon>environmental samples</taxon>
    </lineage>
</organism>
<keyword evidence="1" id="KW-1133">Transmembrane helix</keyword>
<accession>A0A218MMG8</accession>
<sequence length="74" mass="8331">MEMEPQTEREHIISIQGHITGVKRDLNNLKDDVQHVHKDVEKLGGKIDKIYWVVLTTVGAVGLIVIETLLGMVK</sequence>
<reference evidence="2" key="1">
    <citation type="submission" date="2016-10" db="EMBL/GenBank/DDBJ databases">
        <authorList>
            <person name="Varghese N."/>
        </authorList>
    </citation>
    <scope>NUCLEOTIDE SEQUENCE</scope>
</reference>
<evidence type="ECO:0000313" key="2">
    <source>
        <dbReference type="EMBL" id="ASF00431.1"/>
    </source>
</evidence>
<reference evidence="2" key="2">
    <citation type="journal article" date="2017" name="Nat. Commun.">
        <title>Single-virus genomics reveals hidden cosmopolitan and abundant viruses.</title>
        <authorList>
            <person name="Martinez-Hernandez F."/>
            <person name="Fornas O."/>
            <person name="Lluesma Gomez M."/>
            <person name="Bolduc B."/>
            <person name="de la Cruz Pena M.J."/>
            <person name="Martinez J.M."/>
            <person name="Anton J."/>
            <person name="Gasol J.M."/>
            <person name="Rosselli R."/>
            <person name="Rodriguez-Valera F."/>
            <person name="Sullivan M.B."/>
            <person name="Acinas S.G."/>
            <person name="Martinez-Garcia M."/>
        </authorList>
    </citation>
    <scope>NUCLEOTIDE SEQUENCE</scope>
</reference>
<feature type="transmembrane region" description="Helical" evidence="1">
    <location>
        <begin position="50"/>
        <end position="73"/>
    </location>
</feature>
<dbReference type="EMBL" id="KY052835">
    <property type="protein sequence ID" value="ASF00431.1"/>
    <property type="molecule type" value="Genomic_DNA"/>
</dbReference>
<keyword evidence="1" id="KW-0812">Transmembrane</keyword>
<keyword evidence="1" id="KW-0472">Membrane</keyword>
<proteinExistence type="predicted"/>
<name>A0A218MMG8_9VIRU</name>
<protein>
    <submittedName>
        <fullName evidence="2">Uncharacterized protein</fullName>
    </submittedName>
</protein>
<evidence type="ECO:0000256" key="1">
    <source>
        <dbReference type="SAM" id="Phobius"/>
    </source>
</evidence>